<gene>
    <name evidence="1" type="ORF">GCM10011610_00910</name>
</gene>
<reference evidence="2" key="1">
    <citation type="journal article" date="2019" name="Int. J. Syst. Evol. Microbiol.">
        <title>The Global Catalogue of Microorganisms (GCM) 10K type strain sequencing project: providing services to taxonomists for standard genome sequencing and annotation.</title>
        <authorList>
            <consortium name="The Broad Institute Genomics Platform"/>
            <consortium name="The Broad Institute Genome Sequencing Center for Infectious Disease"/>
            <person name="Wu L."/>
            <person name="Ma J."/>
        </authorList>
    </citation>
    <scope>NUCLEOTIDE SEQUENCE [LARGE SCALE GENOMIC DNA]</scope>
    <source>
        <strain evidence="2">CGMCC 4.7329</strain>
    </source>
</reference>
<organism evidence="1 2">
    <name type="scientific">Nocardia rhizosphaerihabitans</name>
    <dbReference type="NCBI Taxonomy" id="1691570"/>
    <lineage>
        <taxon>Bacteria</taxon>
        <taxon>Bacillati</taxon>
        <taxon>Actinomycetota</taxon>
        <taxon>Actinomycetes</taxon>
        <taxon>Mycobacteriales</taxon>
        <taxon>Nocardiaceae</taxon>
        <taxon>Nocardia</taxon>
    </lineage>
</organism>
<protein>
    <submittedName>
        <fullName evidence="1">Uncharacterized protein</fullName>
    </submittedName>
</protein>
<evidence type="ECO:0000313" key="1">
    <source>
        <dbReference type="EMBL" id="GGN66198.1"/>
    </source>
</evidence>
<dbReference type="Proteomes" id="UP000658127">
    <property type="component" value="Unassembled WGS sequence"/>
</dbReference>
<proteinExistence type="predicted"/>
<name>A0ABQ2K4D3_9NOCA</name>
<accession>A0ABQ2K4D3</accession>
<comment type="caution">
    <text evidence="1">The sequence shown here is derived from an EMBL/GenBank/DDBJ whole genome shotgun (WGS) entry which is preliminary data.</text>
</comment>
<evidence type="ECO:0000313" key="2">
    <source>
        <dbReference type="Proteomes" id="UP000658127"/>
    </source>
</evidence>
<dbReference type="EMBL" id="BMNE01000001">
    <property type="protein sequence ID" value="GGN66198.1"/>
    <property type="molecule type" value="Genomic_DNA"/>
</dbReference>
<sequence length="65" mass="6857">MVTGFFDHGAHSDCSRVMSTPSASLPLATGDDFGWVGADVGVDFTKAIVDAVGRAPKKQDPSRFE</sequence>
<keyword evidence="2" id="KW-1185">Reference proteome</keyword>